<dbReference type="Proteomes" id="UP000244338">
    <property type="component" value="Unassembled WGS sequence"/>
</dbReference>
<dbReference type="Pfam" id="PF00132">
    <property type="entry name" value="Hexapep"/>
    <property type="match status" value="1"/>
</dbReference>
<organism evidence="1 2">
    <name type="scientific">Candidatus Carbonibacillus altaicus</name>
    <dbReference type="NCBI Taxonomy" id="2163959"/>
    <lineage>
        <taxon>Bacteria</taxon>
        <taxon>Bacillati</taxon>
        <taxon>Bacillota</taxon>
        <taxon>Bacilli</taxon>
        <taxon>Bacillales</taxon>
        <taxon>Candidatus Carbonibacillus</taxon>
    </lineage>
</organism>
<gene>
    <name evidence="1" type="ORF">BSOLF_0253</name>
</gene>
<dbReference type="InterPro" id="IPR001451">
    <property type="entry name" value="Hexapep"/>
</dbReference>
<name>A0A2R6Y172_9BACL</name>
<accession>A0A2R6Y172</accession>
<dbReference type="Gene3D" id="2.160.10.10">
    <property type="entry name" value="Hexapeptide repeat proteins"/>
    <property type="match status" value="1"/>
</dbReference>
<evidence type="ECO:0000313" key="2">
    <source>
        <dbReference type="Proteomes" id="UP000244338"/>
    </source>
</evidence>
<dbReference type="InterPro" id="IPR011004">
    <property type="entry name" value="Trimer_LpxA-like_sf"/>
</dbReference>
<dbReference type="InterPro" id="IPR047324">
    <property type="entry name" value="LbH_gamma_CA-like"/>
</dbReference>
<dbReference type="AlphaFoldDB" id="A0A2R6Y172"/>
<evidence type="ECO:0000313" key="1">
    <source>
        <dbReference type="EMBL" id="PTQ56421.1"/>
    </source>
</evidence>
<dbReference type="SUPFAM" id="SSF51161">
    <property type="entry name" value="Trimeric LpxA-like enzymes"/>
    <property type="match status" value="1"/>
</dbReference>
<sequence>MPVISYLSHTPQIAEDVFIAEDAWISGDVRIGPESNIWFGVVIRGDVAPTTIGARVSIQDLTVIHQSPDFPVVIEDDVVIGHRALIHGATIHRGALIGMGAIVLDGAVIGEGALIGAGSLIPPGMVVPPHKVVIGHPGRITRDIQEKDRSEHRRIVESYVMRGQTYRDIFRTMHKNT</sequence>
<protein>
    <submittedName>
        <fullName evidence="1">Carbonic anhydrase, family 3</fullName>
    </submittedName>
</protein>
<dbReference type="PANTHER" id="PTHR13061">
    <property type="entry name" value="DYNACTIN SUBUNIT P25"/>
    <property type="match status" value="1"/>
</dbReference>
<dbReference type="EMBL" id="PEBX01000029">
    <property type="protein sequence ID" value="PTQ56421.1"/>
    <property type="molecule type" value="Genomic_DNA"/>
</dbReference>
<dbReference type="InterPro" id="IPR050484">
    <property type="entry name" value="Transf_Hexapept/Carb_Anhydrase"/>
</dbReference>
<reference evidence="2" key="1">
    <citation type="journal article" date="2018" name="Sci. Rep.">
        <title>Lignite coal burning seam in the remote Altai Mountains harbors a hydrogen-driven thermophilic microbial community.</title>
        <authorList>
            <person name="Kadnikov V.V."/>
            <person name="Mardanov A.V."/>
            <person name="Ivasenko D.A."/>
            <person name="Antsiferov D.V."/>
            <person name="Beletsky A.V."/>
            <person name="Karnachuk O.V."/>
            <person name="Ravin N.V."/>
        </authorList>
    </citation>
    <scope>NUCLEOTIDE SEQUENCE [LARGE SCALE GENOMIC DNA]</scope>
</reference>
<proteinExistence type="predicted"/>
<comment type="caution">
    <text evidence="1">The sequence shown here is derived from an EMBL/GenBank/DDBJ whole genome shotgun (WGS) entry which is preliminary data.</text>
</comment>
<dbReference type="CDD" id="cd04645">
    <property type="entry name" value="LbH_gamma_CA_like"/>
    <property type="match status" value="1"/>
</dbReference>
<dbReference type="PANTHER" id="PTHR13061:SF29">
    <property type="entry name" value="GAMMA CARBONIC ANHYDRASE-LIKE 1, MITOCHONDRIAL-RELATED"/>
    <property type="match status" value="1"/>
</dbReference>